<dbReference type="PANTHER" id="PTHR43297:SF14">
    <property type="entry name" value="ATPASE AAA-TYPE CORE DOMAIN-CONTAINING PROTEIN"/>
    <property type="match status" value="1"/>
</dbReference>
<evidence type="ECO:0000256" key="6">
    <source>
        <dbReference type="ARBA" id="ARBA00022741"/>
    </source>
</evidence>
<keyword evidence="4" id="KW-1003">Cell membrane</keyword>
<dbReference type="InterPro" id="IPR017871">
    <property type="entry name" value="ABC_transporter-like_CS"/>
</dbReference>
<gene>
    <name evidence="11" type="ORF">GCM10010862_34290</name>
</gene>
<comment type="similarity">
    <text evidence="2">Belongs to the ABC transporter superfamily.</text>
</comment>
<evidence type="ECO:0000256" key="8">
    <source>
        <dbReference type="ARBA" id="ARBA00022967"/>
    </source>
</evidence>
<comment type="subcellular location">
    <subcellularLocation>
        <location evidence="1">Cell inner membrane</location>
        <topology evidence="1">Peripheral membrane protein</topology>
    </subcellularLocation>
</comment>
<dbReference type="Gene3D" id="3.40.50.300">
    <property type="entry name" value="P-loop containing nucleotide triphosphate hydrolases"/>
    <property type="match status" value="1"/>
</dbReference>
<keyword evidence="6" id="KW-0547">Nucleotide-binding</keyword>
<dbReference type="PANTHER" id="PTHR43297">
    <property type="entry name" value="OLIGOPEPTIDE TRANSPORT ATP-BINDING PROTEIN APPD"/>
    <property type="match status" value="1"/>
</dbReference>
<organism evidence="11 12">
    <name type="scientific">Devosia nitrariae</name>
    <dbReference type="NCBI Taxonomy" id="2071872"/>
    <lineage>
        <taxon>Bacteria</taxon>
        <taxon>Pseudomonadati</taxon>
        <taxon>Pseudomonadota</taxon>
        <taxon>Alphaproteobacteria</taxon>
        <taxon>Hyphomicrobiales</taxon>
        <taxon>Devosiaceae</taxon>
        <taxon>Devosia</taxon>
    </lineage>
</organism>
<dbReference type="RefSeq" id="WP_284341586.1">
    <property type="nucleotide sequence ID" value="NZ_BSNS01000018.1"/>
</dbReference>
<sequence>MTNNILLEIKDLHTHYQLDDRVVKSVDGVSFAVPMGRTVCIVGESGSGKSVTARSIMGLIDKPGRIVAGNVLWHGRPPASGKGKIAPGSSRETVLGEQAIDLARFGSTSEQLRRMRGPEISMVFQEPMASFSPMYTIGDQLVEAIRLHVEIGKSDAWKMAIGLLDRVGIKRPEERMRSYSFQLSGGMCQRAMIAVALCCSPALLIADEPTTALDVTTQARILDLLRSLQQENGMSMLFITHDLGVVAEIADEVVVMRYGKVVETGPVDAIFHDPKHPYTQQLLAAVPKMTRFDVQPEDA</sequence>
<evidence type="ECO:0000256" key="9">
    <source>
        <dbReference type="ARBA" id="ARBA00023136"/>
    </source>
</evidence>
<dbReference type="Proteomes" id="UP001156691">
    <property type="component" value="Unassembled WGS sequence"/>
</dbReference>
<evidence type="ECO:0000256" key="1">
    <source>
        <dbReference type="ARBA" id="ARBA00004417"/>
    </source>
</evidence>
<dbReference type="SUPFAM" id="SSF52540">
    <property type="entry name" value="P-loop containing nucleoside triphosphate hydrolases"/>
    <property type="match status" value="1"/>
</dbReference>
<dbReference type="InterPro" id="IPR050388">
    <property type="entry name" value="ABC_Ni/Peptide_Import"/>
</dbReference>
<protein>
    <submittedName>
        <fullName evidence="11">Dipeptide/oligopeptide/nickel ABC transporter ATP-binding protein</fullName>
    </submittedName>
</protein>
<name>A0ABQ5W9E1_9HYPH</name>
<keyword evidence="7 11" id="KW-0067">ATP-binding</keyword>
<evidence type="ECO:0000256" key="4">
    <source>
        <dbReference type="ARBA" id="ARBA00022475"/>
    </source>
</evidence>
<evidence type="ECO:0000313" key="11">
    <source>
        <dbReference type="EMBL" id="GLQ56170.1"/>
    </source>
</evidence>
<dbReference type="SMART" id="SM00382">
    <property type="entry name" value="AAA"/>
    <property type="match status" value="1"/>
</dbReference>
<accession>A0ABQ5W9E1</accession>
<feature type="domain" description="ABC transporter" evidence="10">
    <location>
        <begin position="7"/>
        <end position="283"/>
    </location>
</feature>
<reference evidence="12" key="1">
    <citation type="journal article" date="2019" name="Int. J. Syst. Evol. Microbiol.">
        <title>The Global Catalogue of Microorganisms (GCM) 10K type strain sequencing project: providing services to taxonomists for standard genome sequencing and annotation.</title>
        <authorList>
            <consortium name="The Broad Institute Genomics Platform"/>
            <consortium name="The Broad Institute Genome Sequencing Center for Infectious Disease"/>
            <person name="Wu L."/>
            <person name="Ma J."/>
        </authorList>
    </citation>
    <scope>NUCLEOTIDE SEQUENCE [LARGE SCALE GENOMIC DNA]</scope>
    <source>
        <strain evidence="12">NBRC 112416</strain>
    </source>
</reference>
<evidence type="ECO:0000256" key="7">
    <source>
        <dbReference type="ARBA" id="ARBA00022840"/>
    </source>
</evidence>
<dbReference type="Pfam" id="PF00005">
    <property type="entry name" value="ABC_tran"/>
    <property type="match status" value="1"/>
</dbReference>
<evidence type="ECO:0000313" key="12">
    <source>
        <dbReference type="Proteomes" id="UP001156691"/>
    </source>
</evidence>
<evidence type="ECO:0000256" key="3">
    <source>
        <dbReference type="ARBA" id="ARBA00022448"/>
    </source>
</evidence>
<evidence type="ECO:0000259" key="10">
    <source>
        <dbReference type="PROSITE" id="PS50893"/>
    </source>
</evidence>
<proteinExistence type="inferred from homology"/>
<dbReference type="Pfam" id="PF08352">
    <property type="entry name" value="oligo_HPY"/>
    <property type="match status" value="1"/>
</dbReference>
<evidence type="ECO:0000256" key="2">
    <source>
        <dbReference type="ARBA" id="ARBA00005417"/>
    </source>
</evidence>
<keyword evidence="3" id="KW-0813">Transport</keyword>
<dbReference type="InterPro" id="IPR003439">
    <property type="entry name" value="ABC_transporter-like_ATP-bd"/>
</dbReference>
<dbReference type="InterPro" id="IPR003593">
    <property type="entry name" value="AAA+_ATPase"/>
</dbReference>
<keyword evidence="9" id="KW-0472">Membrane</keyword>
<dbReference type="PROSITE" id="PS00211">
    <property type="entry name" value="ABC_TRANSPORTER_1"/>
    <property type="match status" value="1"/>
</dbReference>
<keyword evidence="12" id="KW-1185">Reference proteome</keyword>
<dbReference type="InterPro" id="IPR027417">
    <property type="entry name" value="P-loop_NTPase"/>
</dbReference>
<dbReference type="GO" id="GO:0005524">
    <property type="term" value="F:ATP binding"/>
    <property type="evidence" value="ECO:0007669"/>
    <property type="project" value="UniProtKB-KW"/>
</dbReference>
<keyword evidence="5" id="KW-0997">Cell inner membrane</keyword>
<dbReference type="InterPro" id="IPR013563">
    <property type="entry name" value="Oligopep_ABC_C"/>
</dbReference>
<keyword evidence="8" id="KW-1278">Translocase</keyword>
<dbReference type="CDD" id="cd03257">
    <property type="entry name" value="ABC_NikE_OppD_transporters"/>
    <property type="match status" value="1"/>
</dbReference>
<comment type="caution">
    <text evidence="11">The sequence shown here is derived from an EMBL/GenBank/DDBJ whole genome shotgun (WGS) entry which is preliminary data.</text>
</comment>
<evidence type="ECO:0000256" key="5">
    <source>
        <dbReference type="ARBA" id="ARBA00022519"/>
    </source>
</evidence>
<dbReference type="PROSITE" id="PS50893">
    <property type="entry name" value="ABC_TRANSPORTER_2"/>
    <property type="match status" value="1"/>
</dbReference>
<dbReference type="EMBL" id="BSNS01000018">
    <property type="protein sequence ID" value="GLQ56170.1"/>
    <property type="molecule type" value="Genomic_DNA"/>
</dbReference>